<dbReference type="EMBL" id="JAOQJL010000016">
    <property type="protein sequence ID" value="MCU6765623.1"/>
    <property type="molecule type" value="Genomic_DNA"/>
</dbReference>
<dbReference type="Proteomes" id="UP001652409">
    <property type="component" value="Unassembled WGS sequence"/>
</dbReference>
<proteinExistence type="predicted"/>
<name>A0ABT2TTR8_9FIRM</name>
<dbReference type="RefSeq" id="WP_158421586.1">
    <property type="nucleotide sequence ID" value="NZ_JAOQJL010000016.1"/>
</dbReference>
<evidence type="ECO:0000313" key="2">
    <source>
        <dbReference type="Proteomes" id="UP001652409"/>
    </source>
</evidence>
<evidence type="ECO:0000313" key="1">
    <source>
        <dbReference type="EMBL" id="MCU6765623.1"/>
    </source>
</evidence>
<comment type="caution">
    <text evidence="1">The sequence shown here is derived from an EMBL/GenBank/DDBJ whole genome shotgun (WGS) entry which is preliminary data.</text>
</comment>
<gene>
    <name evidence="1" type="ORF">OCV61_09390</name>
</gene>
<keyword evidence="2" id="KW-1185">Reference proteome</keyword>
<protein>
    <recommendedName>
        <fullName evidence="3">DUF1540 domain-containing protein</fullName>
    </recommendedName>
</protein>
<evidence type="ECO:0008006" key="3">
    <source>
        <dbReference type="Google" id="ProtNLM"/>
    </source>
</evidence>
<sequence length="60" mass="6823">MEEEFISGFCRTMNGSNTVCCEYEITDGKKKLTFMDCAYKRCVNSGACEIYKEACALEEK</sequence>
<organism evidence="1 2">
    <name type="scientific">Blautia ammoniilytica</name>
    <dbReference type="NCBI Taxonomy" id="2981782"/>
    <lineage>
        <taxon>Bacteria</taxon>
        <taxon>Bacillati</taxon>
        <taxon>Bacillota</taxon>
        <taxon>Clostridia</taxon>
        <taxon>Lachnospirales</taxon>
        <taxon>Lachnospiraceae</taxon>
        <taxon>Blautia</taxon>
    </lineage>
</organism>
<reference evidence="1 2" key="1">
    <citation type="journal article" date="2021" name="ISME Commun">
        <title>Automated analysis of genomic sequences facilitates high-throughput and comprehensive description of bacteria.</title>
        <authorList>
            <person name="Hitch T.C.A."/>
        </authorList>
    </citation>
    <scope>NUCLEOTIDE SEQUENCE [LARGE SCALE GENOMIC DNA]</scope>
    <source>
        <strain evidence="1 2">Sanger_23</strain>
    </source>
</reference>
<accession>A0ABT2TTR8</accession>